<accession>A0AA86NXL1</accession>
<sequence>MRRQMKSQNQLLFLIQYVRHQPITLSIFAVESQTVKSKMLADEFQLYKVIYGHLDPEHQNVFALQKRDVDRLLQSCLLLNKLQRQILNCQIQIAQILPRPQVNSASIELQRFTQNISNAIQRYAESYQQHLNSIQIQVDAALESIGEMLKVMLKVISNASHLNPGQLAEFQETLQNRSTQNISLYEQDSL</sequence>
<dbReference type="EMBL" id="CAXDID020000046">
    <property type="protein sequence ID" value="CAL6002865.1"/>
    <property type="molecule type" value="Genomic_DNA"/>
</dbReference>
<protein>
    <submittedName>
        <fullName evidence="2">Hypothetical_protein</fullName>
    </submittedName>
</protein>
<evidence type="ECO:0000313" key="2">
    <source>
        <dbReference type="EMBL" id="CAL6002865.1"/>
    </source>
</evidence>
<reference evidence="2 3" key="2">
    <citation type="submission" date="2024-07" db="EMBL/GenBank/DDBJ databases">
        <authorList>
            <person name="Akdeniz Z."/>
        </authorList>
    </citation>
    <scope>NUCLEOTIDE SEQUENCE [LARGE SCALE GENOMIC DNA]</scope>
</reference>
<name>A0AA86NXL1_9EUKA</name>
<reference evidence="1" key="1">
    <citation type="submission" date="2023-06" db="EMBL/GenBank/DDBJ databases">
        <authorList>
            <person name="Kurt Z."/>
        </authorList>
    </citation>
    <scope>NUCLEOTIDE SEQUENCE</scope>
</reference>
<organism evidence="1">
    <name type="scientific">Hexamita inflata</name>
    <dbReference type="NCBI Taxonomy" id="28002"/>
    <lineage>
        <taxon>Eukaryota</taxon>
        <taxon>Metamonada</taxon>
        <taxon>Diplomonadida</taxon>
        <taxon>Hexamitidae</taxon>
        <taxon>Hexamitinae</taxon>
        <taxon>Hexamita</taxon>
    </lineage>
</organism>
<dbReference type="Proteomes" id="UP001642409">
    <property type="component" value="Unassembled WGS sequence"/>
</dbReference>
<evidence type="ECO:0000313" key="1">
    <source>
        <dbReference type="EMBL" id="CAI9926541.1"/>
    </source>
</evidence>
<comment type="caution">
    <text evidence="1">The sequence shown here is derived from an EMBL/GenBank/DDBJ whole genome shotgun (WGS) entry which is preliminary data.</text>
</comment>
<dbReference type="AlphaFoldDB" id="A0AA86NXL1"/>
<keyword evidence="3" id="KW-1185">Reference proteome</keyword>
<gene>
    <name evidence="1" type="ORF">HINF_LOCUS14186</name>
    <name evidence="2" type="ORF">HINF_LOCUS18126</name>
</gene>
<dbReference type="EMBL" id="CATOUU010000369">
    <property type="protein sequence ID" value="CAI9926541.1"/>
    <property type="molecule type" value="Genomic_DNA"/>
</dbReference>
<proteinExistence type="predicted"/>
<evidence type="ECO:0000313" key="3">
    <source>
        <dbReference type="Proteomes" id="UP001642409"/>
    </source>
</evidence>